<keyword evidence="3" id="KW-1185">Reference proteome</keyword>
<feature type="region of interest" description="Disordered" evidence="1">
    <location>
        <begin position="223"/>
        <end position="261"/>
    </location>
</feature>
<proteinExistence type="predicted"/>
<accession>A0A183SYX8</accession>
<evidence type="ECO:0000313" key="4">
    <source>
        <dbReference type="WBParaSite" id="SSLN_0000978601-mRNA-1"/>
    </source>
</evidence>
<gene>
    <name evidence="2" type="ORF">SSLN_LOCUS9426</name>
</gene>
<evidence type="ECO:0000313" key="2">
    <source>
        <dbReference type="EMBL" id="VDL95811.1"/>
    </source>
</evidence>
<dbReference type="WBParaSite" id="SSLN_0000978601-mRNA-1">
    <property type="protein sequence ID" value="SSLN_0000978601-mRNA-1"/>
    <property type="gene ID" value="SSLN_0000978601"/>
</dbReference>
<protein>
    <submittedName>
        <fullName evidence="4">DUF4537 domain-containing protein</fullName>
    </submittedName>
</protein>
<name>A0A183SYX8_SCHSO</name>
<dbReference type="AlphaFoldDB" id="A0A183SYX8"/>
<dbReference type="OrthoDB" id="619536at2759"/>
<dbReference type="Proteomes" id="UP000275846">
    <property type="component" value="Unassembled WGS sequence"/>
</dbReference>
<reference evidence="2 3" key="2">
    <citation type="submission" date="2018-11" db="EMBL/GenBank/DDBJ databases">
        <authorList>
            <consortium name="Pathogen Informatics"/>
        </authorList>
    </citation>
    <scope>NUCLEOTIDE SEQUENCE [LARGE SCALE GENOMIC DNA]</scope>
    <source>
        <strain evidence="2 3">NST_G2</strain>
    </source>
</reference>
<dbReference type="EMBL" id="UYSU01035233">
    <property type="protein sequence ID" value="VDL95811.1"/>
    <property type="molecule type" value="Genomic_DNA"/>
</dbReference>
<sequence length="715" mass="78968">MAVFSVRTSGSRTRPHIVRKYEMFERARLCAVWIACFLPPSSSSSHPSLRECHQHHRLWPPPPYEHSTVRTSGLPNPPELLARSCLRLTQYVPCTATTATPVGTADVPVSEVDASGCVVSRCPPAECVFVATRLPVSTEGMLPRLWLMQQRMQLVRRTAVALTCSWMRALLYILLPHWWATRLDDVLLGCAKCSLTFVETELEHQLCEATGGSAVTRSMGAGRRKSGISLTRTGKSKRKRARMSPVEPASSPVPLSPTADLQSSTASTVGILRRAELICASPSDRRPGLIYLPDGAPIARIDCWFFPQNPLAFDLLRSLNVGRPEPAKQNQPMALACEAVEEQEFCRSLTLASCTYAGQLTVGFTGCEHIDGQPGMGLIIEAMENQLDQLYKLLDNRFPAKSVAYPPTRGFNFDLSNKVSHHTGPEGRKDSSSTAHEMCVRHGPSYHTAPMTPVIDAFASQIPIEGGDIVRKITIYLVEGDGSHTPKYNFPSLNSRLRRTSFRGAAYGFQQPFDSNQQQGCTVTQNASSSSMDRKLVPILKSSSSYCSNKENEVIRPDSNSVALWRKPASRLKDDQNGDVSSVQYTITSSLFKQQQRITTPQIDGGEVSYVVSRVRNAKVGIPTDHIRSIHYPSIPCSERAYIRHSMSTVEIPGVKPKKKIANTSSASTPKTTTSPLRYERLTCGPASSINFYTRKIFHQQFPKSPTLSTAYNFC</sequence>
<organism evidence="4">
    <name type="scientific">Schistocephalus solidus</name>
    <name type="common">Tapeworm</name>
    <dbReference type="NCBI Taxonomy" id="70667"/>
    <lineage>
        <taxon>Eukaryota</taxon>
        <taxon>Metazoa</taxon>
        <taxon>Spiralia</taxon>
        <taxon>Lophotrochozoa</taxon>
        <taxon>Platyhelminthes</taxon>
        <taxon>Cestoda</taxon>
        <taxon>Eucestoda</taxon>
        <taxon>Diphyllobothriidea</taxon>
        <taxon>Diphyllobothriidae</taxon>
        <taxon>Schistocephalus</taxon>
    </lineage>
</organism>
<evidence type="ECO:0000256" key="1">
    <source>
        <dbReference type="SAM" id="MobiDB-lite"/>
    </source>
</evidence>
<reference evidence="4" key="1">
    <citation type="submission" date="2016-06" db="UniProtKB">
        <authorList>
            <consortium name="WormBaseParasite"/>
        </authorList>
    </citation>
    <scope>IDENTIFICATION</scope>
</reference>
<evidence type="ECO:0000313" key="3">
    <source>
        <dbReference type="Proteomes" id="UP000275846"/>
    </source>
</evidence>